<comment type="caution">
    <text evidence="1">The sequence shown here is derived from an EMBL/GenBank/DDBJ whole genome shotgun (WGS) entry which is preliminary data.</text>
</comment>
<dbReference type="EMBL" id="BGPR01003142">
    <property type="protein sequence ID" value="GBM84237.1"/>
    <property type="molecule type" value="Genomic_DNA"/>
</dbReference>
<evidence type="ECO:0000313" key="2">
    <source>
        <dbReference type="Proteomes" id="UP000499080"/>
    </source>
</evidence>
<dbReference type="AlphaFoldDB" id="A0A4Y2J284"/>
<protein>
    <submittedName>
        <fullName evidence="1">Uncharacterized protein</fullName>
    </submittedName>
</protein>
<keyword evidence="2" id="KW-1185">Reference proteome</keyword>
<sequence>MKVWGLILGTRVSSSPTDPPNSKEGCGKVAISLSIGCPRNHFRTNRFGNHSSKIDVRKLFYEPSEPSCVAPSGILVSALAFQLYEHGFDPRLGGICSFVTIYNEIEQVSSIKS</sequence>
<accession>A0A4Y2J284</accession>
<name>A0A4Y2J284_ARAVE</name>
<evidence type="ECO:0000313" key="1">
    <source>
        <dbReference type="EMBL" id="GBM84237.1"/>
    </source>
</evidence>
<reference evidence="1 2" key="1">
    <citation type="journal article" date="2019" name="Sci. Rep.">
        <title>Orb-weaving spider Araneus ventricosus genome elucidates the spidroin gene catalogue.</title>
        <authorList>
            <person name="Kono N."/>
            <person name="Nakamura H."/>
            <person name="Ohtoshi R."/>
            <person name="Moran D.A.P."/>
            <person name="Shinohara A."/>
            <person name="Yoshida Y."/>
            <person name="Fujiwara M."/>
            <person name="Mori M."/>
            <person name="Tomita M."/>
            <person name="Arakawa K."/>
        </authorList>
    </citation>
    <scope>NUCLEOTIDE SEQUENCE [LARGE SCALE GENOMIC DNA]</scope>
</reference>
<gene>
    <name evidence="1" type="ORF">AVEN_87509_1</name>
</gene>
<proteinExistence type="predicted"/>
<organism evidence="1 2">
    <name type="scientific">Araneus ventricosus</name>
    <name type="common">Orbweaver spider</name>
    <name type="synonym">Epeira ventricosa</name>
    <dbReference type="NCBI Taxonomy" id="182803"/>
    <lineage>
        <taxon>Eukaryota</taxon>
        <taxon>Metazoa</taxon>
        <taxon>Ecdysozoa</taxon>
        <taxon>Arthropoda</taxon>
        <taxon>Chelicerata</taxon>
        <taxon>Arachnida</taxon>
        <taxon>Araneae</taxon>
        <taxon>Araneomorphae</taxon>
        <taxon>Entelegynae</taxon>
        <taxon>Araneoidea</taxon>
        <taxon>Araneidae</taxon>
        <taxon>Araneus</taxon>
    </lineage>
</organism>
<dbReference type="Proteomes" id="UP000499080">
    <property type="component" value="Unassembled WGS sequence"/>
</dbReference>